<proteinExistence type="predicted"/>
<evidence type="ECO:0000256" key="1">
    <source>
        <dbReference type="SAM" id="Phobius"/>
    </source>
</evidence>
<dbReference type="Proteomes" id="UP001244490">
    <property type="component" value="Unassembled WGS sequence"/>
</dbReference>
<keyword evidence="1" id="KW-1133">Transmembrane helix</keyword>
<reference evidence="2" key="1">
    <citation type="submission" date="2023-07" db="EMBL/GenBank/DDBJ databases">
        <authorList>
            <person name="Peng Z."/>
        </authorList>
    </citation>
    <scope>NUCLEOTIDE SEQUENCE</scope>
    <source>
        <strain evidence="2">KP219</strain>
    </source>
</reference>
<dbReference type="PANTHER" id="PTHR43185">
    <property type="entry name" value="FERROUS IRON TRANSPORT PROTEIN B"/>
    <property type="match status" value="1"/>
</dbReference>
<sequence length="77" mass="8450">MLNRWLGLPVLVALLWLMFETTFTAGALPADWISQGVDWMTTQVAQHMPESLLREVIVDGIMAGVGGVLVFLPNVVL</sequence>
<feature type="non-terminal residue" evidence="2">
    <location>
        <position position="77"/>
    </location>
</feature>
<keyword evidence="1" id="KW-0812">Transmembrane</keyword>
<dbReference type="AlphaFoldDB" id="A0AAW8AQ19"/>
<dbReference type="PANTHER" id="PTHR43185:SF1">
    <property type="entry name" value="FE(2+) TRANSPORTER FEOB"/>
    <property type="match status" value="1"/>
</dbReference>
<keyword evidence="1" id="KW-0472">Membrane</keyword>
<comment type="caution">
    <text evidence="2">The sequence shown here is derived from an EMBL/GenBank/DDBJ whole genome shotgun (WGS) entry which is preliminary data.</text>
</comment>
<evidence type="ECO:0000313" key="2">
    <source>
        <dbReference type="EMBL" id="MDP0971567.1"/>
    </source>
</evidence>
<dbReference type="InterPro" id="IPR050860">
    <property type="entry name" value="FeoB_GTPase"/>
</dbReference>
<evidence type="ECO:0000313" key="3">
    <source>
        <dbReference type="Proteomes" id="UP001244490"/>
    </source>
</evidence>
<dbReference type="GO" id="GO:0015093">
    <property type="term" value="F:ferrous iron transmembrane transporter activity"/>
    <property type="evidence" value="ECO:0007669"/>
    <property type="project" value="TreeGrafter"/>
</dbReference>
<name>A0AAW8AQ19_KLEPN</name>
<organism evidence="2 3">
    <name type="scientific">Klebsiella pneumoniae</name>
    <dbReference type="NCBI Taxonomy" id="573"/>
    <lineage>
        <taxon>Bacteria</taxon>
        <taxon>Pseudomonadati</taxon>
        <taxon>Pseudomonadota</taxon>
        <taxon>Gammaproteobacteria</taxon>
        <taxon>Enterobacterales</taxon>
        <taxon>Enterobacteriaceae</taxon>
        <taxon>Klebsiella/Raoultella group</taxon>
        <taxon>Klebsiella</taxon>
        <taxon>Klebsiella pneumoniae complex</taxon>
    </lineage>
</organism>
<dbReference type="GO" id="GO:0005886">
    <property type="term" value="C:plasma membrane"/>
    <property type="evidence" value="ECO:0007669"/>
    <property type="project" value="TreeGrafter"/>
</dbReference>
<protein>
    <submittedName>
        <fullName evidence="2">Uncharacterized protein</fullName>
    </submittedName>
</protein>
<dbReference type="EMBL" id="JAUUIA010000919">
    <property type="protein sequence ID" value="MDP0971567.1"/>
    <property type="molecule type" value="Genomic_DNA"/>
</dbReference>
<accession>A0AAW8AQ19</accession>
<gene>
    <name evidence="2" type="ORF">Q6294_31995</name>
</gene>
<feature type="transmembrane region" description="Helical" evidence="1">
    <location>
        <begin position="56"/>
        <end position="76"/>
    </location>
</feature>